<keyword evidence="2" id="KW-0808">Transferase</keyword>
<proteinExistence type="predicted"/>
<dbReference type="AlphaFoldDB" id="A0A371NT49"/>
<dbReference type="Proteomes" id="UP000262172">
    <property type="component" value="Unassembled WGS sequence"/>
</dbReference>
<dbReference type="SUPFAM" id="SSF56112">
    <property type="entry name" value="Protein kinase-like (PK-like)"/>
    <property type="match status" value="1"/>
</dbReference>
<dbReference type="InterPro" id="IPR011009">
    <property type="entry name" value="Kinase-like_dom_sf"/>
</dbReference>
<evidence type="ECO:0000259" key="1">
    <source>
        <dbReference type="Pfam" id="PF01636"/>
    </source>
</evidence>
<dbReference type="Gene3D" id="3.90.1200.10">
    <property type="match status" value="1"/>
</dbReference>
<sequence>MTAGADRLRPEWPSLPAGLRAQVEAQLGGDRTSDSPAQGGFSAGYAGVVRSAERAVFVKAIAAEGHTDSRTFLRREIRMLRAAPSGVTPRLLSVIDDADGTALILEIVPGIHPGTPWTDGQLHAVAAEIARLAAATAAAPIPAARESMLPSYARWGRIAEDHALAAALPLRLQDRMPQLLQLEASLPDALTGTALAHGDLRADNILIHGERARFIDWPHARRGVPWLDGPLLVPSIEASGGPTCAESWRALREHGAPDAARLLPVIAGFASFLWWNQAQPEIAELPGLRAFQRAQADPILRWLGELL</sequence>
<dbReference type="RefSeq" id="WP_116242223.1">
    <property type="nucleotide sequence ID" value="NZ_QUAB01000041.1"/>
</dbReference>
<dbReference type="Pfam" id="PF01636">
    <property type="entry name" value="APH"/>
    <property type="match status" value="1"/>
</dbReference>
<evidence type="ECO:0000313" key="2">
    <source>
        <dbReference type="EMBL" id="REJ05442.1"/>
    </source>
</evidence>
<accession>A0A371NT49</accession>
<dbReference type="EMBL" id="QUAB01000041">
    <property type="protein sequence ID" value="REJ05442.1"/>
    <property type="molecule type" value="Genomic_DNA"/>
</dbReference>
<feature type="domain" description="Aminoglycoside phosphotransferase" evidence="1">
    <location>
        <begin position="69"/>
        <end position="251"/>
    </location>
</feature>
<evidence type="ECO:0000313" key="3">
    <source>
        <dbReference type="Proteomes" id="UP000262172"/>
    </source>
</evidence>
<keyword evidence="3" id="KW-1185">Reference proteome</keyword>
<gene>
    <name evidence="2" type="ORF">DY023_09330</name>
</gene>
<comment type="caution">
    <text evidence="2">The sequence shown here is derived from an EMBL/GenBank/DDBJ whole genome shotgun (WGS) entry which is preliminary data.</text>
</comment>
<dbReference type="InterPro" id="IPR002575">
    <property type="entry name" value="Aminoglycoside_PTrfase"/>
</dbReference>
<dbReference type="GO" id="GO:0016740">
    <property type="term" value="F:transferase activity"/>
    <property type="evidence" value="ECO:0007669"/>
    <property type="project" value="UniProtKB-KW"/>
</dbReference>
<name>A0A371NT49_9MICO</name>
<organism evidence="2 3">
    <name type="scientific">Microbacterium bovistercoris</name>
    <dbReference type="NCBI Taxonomy" id="2293570"/>
    <lineage>
        <taxon>Bacteria</taxon>
        <taxon>Bacillati</taxon>
        <taxon>Actinomycetota</taxon>
        <taxon>Actinomycetes</taxon>
        <taxon>Micrococcales</taxon>
        <taxon>Microbacteriaceae</taxon>
        <taxon>Microbacterium</taxon>
    </lineage>
</organism>
<reference evidence="2 3" key="1">
    <citation type="submission" date="2018-08" db="EMBL/GenBank/DDBJ databases">
        <title>Isolation, diversity and antifungal activity of Actinobacteria from cow dung.</title>
        <authorList>
            <person name="Ling L."/>
        </authorList>
    </citation>
    <scope>NUCLEOTIDE SEQUENCE [LARGE SCALE GENOMIC DNA]</scope>
    <source>
        <strain evidence="2 3">NEAU-LLE</strain>
    </source>
</reference>
<protein>
    <submittedName>
        <fullName evidence="2">Aminoglycoside phosphotransferase family protein</fullName>
    </submittedName>
</protein>
<dbReference type="OrthoDB" id="2570531at2"/>